<feature type="signal peptide" evidence="3">
    <location>
        <begin position="1"/>
        <end position="21"/>
    </location>
</feature>
<feature type="region of interest" description="Disordered" evidence="2">
    <location>
        <begin position="21"/>
        <end position="44"/>
    </location>
</feature>
<evidence type="ECO:0000256" key="2">
    <source>
        <dbReference type="SAM" id="MobiDB-lite"/>
    </source>
</evidence>
<dbReference type="RefSeq" id="WP_027952061.1">
    <property type="nucleotide sequence ID" value="NZ_JADU01000011.1"/>
</dbReference>
<accession>A0ABV5ZGI9</accession>
<evidence type="ECO:0000256" key="1">
    <source>
        <dbReference type="SAM" id="Coils"/>
    </source>
</evidence>
<feature type="coiled-coil region" evidence="1">
    <location>
        <begin position="318"/>
        <end position="385"/>
    </location>
</feature>
<name>A0ABV5ZGI9_9BACT</name>
<comment type="caution">
    <text evidence="4">The sequence shown here is derived from an EMBL/GenBank/DDBJ whole genome shotgun (WGS) entry which is preliminary data.</text>
</comment>
<keyword evidence="5" id="KW-1185">Reference proteome</keyword>
<dbReference type="EMBL" id="JBHLZF010000001">
    <property type="protein sequence ID" value="MFB9896488.1"/>
    <property type="molecule type" value="Genomic_DNA"/>
</dbReference>
<evidence type="ECO:0000256" key="3">
    <source>
        <dbReference type="SAM" id="SignalP"/>
    </source>
</evidence>
<protein>
    <recommendedName>
        <fullName evidence="6">WD40-like Beta Propeller Repeat</fullName>
    </recommendedName>
</protein>
<keyword evidence="3" id="KW-0732">Signal</keyword>
<evidence type="ECO:0000313" key="4">
    <source>
        <dbReference type="EMBL" id="MFB9896488.1"/>
    </source>
</evidence>
<evidence type="ECO:0008006" key="6">
    <source>
        <dbReference type="Google" id="ProtNLM"/>
    </source>
</evidence>
<feature type="compositionally biased region" description="Basic residues" evidence="2">
    <location>
        <begin position="22"/>
        <end position="37"/>
    </location>
</feature>
<evidence type="ECO:0000313" key="5">
    <source>
        <dbReference type="Proteomes" id="UP001589688"/>
    </source>
</evidence>
<sequence>MKQKIIMLMVMALLVAETGHAQRQRTAGKARPTKKAGRPAMQETPANSLYRTMLPATAKMMFVDSMVVAKADFLAAIPIDSEVGRLTARQTGTNAQGGCQMQYQDGFGDRRIFAGGDTTGTTLWSQTRLGSAWGQPVRLADISGEDYMWQDYPFLSTDGTTLYFSAIGPSSIGGRDIFMTTFDADKGEWYKPENYGLPFNSTANDYLLVIDDVDTLGWLVSDRFQPQDSVCIYTFVPSGLRQDFTNDGLSTSQLEHYAAIRSIRDTWAFGNRSEALTRLRTLAARRKAKSGMAAGGMRFVINNGRVVTSPSQFKKAESRRLYAQIEELDAMIAKTERELESLRSAYHRQAEQQTAHQIIDAEKQQAQQREDLRALTLKVRVLENQ</sequence>
<feature type="chain" id="PRO_5045101042" description="WD40-like Beta Propeller Repeat" evidence="3">
    <location>
        <begin position="22"/>
        <end position="385"/>
    </location>
</feature>
<dbReference type="Proteomes" id="UP001589688">
    <property type="component" value="Unassembled WGS sequence"/>
</dbReference>
<gene>
    <name evidence="4" type="ORF">ACFFK8_01285</name>
</gene>
<keyword evidence="1" id="KW-0175">Coiled coil</keyword>
<organism evidence="4 5">
    <name type="scientific">Hallella seregens ATCC 51272</name>
    <dbReference type="NCBI Taxonomy" id="1336250"/>
    <lineage>
        <taxon>Bacteria</taxon>
        <taxon>Pseudomonadati</taxon>
        <taxon>Bacteroidota</taxon>
        <taxon>Bacteroidia</taxon>
        <taxon>Bacteroidales</taxon>
        <taxon>Prevotellaceae</taxon>
        <taxon>Hallella</taxon>
    </lineage>
</organism>
<reference evidence="4 5" key="1">
    <citation type="submission" date="2024-09" db="EMBL/GenBank/DDBJ databases">
        <authorList>
            <person name="Sun Q."/>
            <person name="Mori K."/>
        </authorList>
    </citation>
    <scope>NUCLEOTIDE SEQUENCE [LARGE SCALE GENOMIC DNA]</scope>
    <source>
        <strain evidence="4 5">ATCC 51272</strain>
    </source>
</reference>
<proteinExistence type="predicted"/>